<feature type="transmembrane region" description="Helical" evidence="1">
    <location>
        <begin position="164"/>
        <end position="182"/>
    </location>
</feature>
<keyword evidence="1" id="KW-0812">Transmembrane</keyword>
<feature type="transmembrane region" description="Helical" evidence="1">
    <location>
        <begin position="108"/>
        <end position="130"/>
    </location>
</feature>
<keyword evidence="1" id="KW-0472">Membrane</keyword>
<sequence>MNKFIGYLLFIATFAGVIFLTGYSEFFIDRFSLLLIFGMVFGVMFLSYGIHAFSAFKYISRPVTSQKEFFLAVSFFDHLSNTAIIAGILGTLLSQLAMLSNVTTTAEIYPATGASLVSFLYGYLVAKLIFEPLKQNVIRNAKIGNINGLIQLHIDQNNSLPNTFVLMGFAAIVGNFVILISSY</sequence>
<reference evidence="2 3" key="1">
    <citation type="submission" date="2016-12" db="EMBL/GenBank/DDBJ databases">
        <title>Diversity of luminous bacteria.</title>
        <authorList>
            <person name="Yoshizawa S."/>
            <person name="Kogure K."/>
        </authorList>
    </citation>
    <scope>NUCLEOTIDE SEQUENCE [LARGE SCALE GENOMIC DNA]</scope>
    <source>
        <strain evidence="2 3">SA4-48</strain>
    </source>
</reference>
<accession>A0A2S7US04</accession>
<organism evidence="2 3">
    <name type="scientific">Psychrosphaera saromensis</name>
    <dbReference type="NCBI Taxonomy" id="716813"/>
    <lineage>
        <taxon>Bacteria</taxon>
        <taxon>Pseudomonadati</taxon>
        <taxon>Pseudomonadota</taxon>
        <taxon>Gammaproteobacteria</taxon>
        <taxon>Alteromonadales</taxon>
        <taxon>Pseudoalteromonadaceae</taxon>
        <taxon>Psychrosphaera</taxon>
    </lineage>
</organism>
<dbReference type="AlphaFoldDB" id="A0A2S7US04"/>
<comment type="caution">
    <text evidence="2">The sequence shown here is derived from an EMBL/GenBank/DDBJ whole genome shotgun (WGS) entry which is preliminary data.</text>
</comment>
<feature type="transmembrane region" description="Helical" evidence="1">
    <location>
        <begin position="34"/>
        <end position="56"/>
    </location>
</feature>
<keyword evidence="1" id="KW-1133">Transmembrane helix</keyword>
<evidence type="ECO:0000313" key="2">
    <source>
        <dbReference type="EMBL" id="PQJ52252.1"/>
    </source>
</evidence>
<dbReference type="RefSeq" id="WP_105050707.1">
    <property type="nucleotide sequence ID" value="NZ_BMYG01000005.1"/>
</dbReference>
<dbReference type="EMBL" id="MSCH01000003">
    <property type="protein sequence ID" value="PQJ52252.1"/>
    <property type="molecule type" value="Genomic_DNA"/>
</dbReference>
<evidence type="ECO:0000313" key="3">
    <source>
        <dbReference type="Proteomes" id="UP000239007"/>
    </source>
</evidence>
<evidence type="ECO:0000256" key="1">
    <source>
        <dbReference type="SAM" id="Phobius"/>
    </source>
</evidence>
<gene>
    <name evidence="2" type="ORF">BTO11_00325</name>
</gene>
<proteinExistence type="predicted"/>
<dbReference type="Proteomes" id="UP000239007">
    <property type="component" value="Unassembled WGS sequence"/>
</dbReference>
<keyword evidence="3" id="KW-1185">Reference proteome</keyword>
<name>A0A2S7US04_9GAMM</name>
<protein>
    <submittedName>
        <fullName evidence="2">Uncharacterized protein</fullName>
    </submittedName>
</protein>
<feature type="transmembrane region" description="Helical" evidence="1">
    <location>
        <begin position="7"/>
        <end position="28"/>
    </location>
</feature>
<feature type="transmembrane region" description="Helical" evidence="1">
    <location>
        <begin position="68"/>
        <end position="88"/>
    </location>
</feature>